<proteinExistence type="predicted"/>
<evidence type="ECO:0000313" key="2">
    <source>
        <dbReference type="EMBL" id="CAE6913528.1"/>
    </source>
</evidence>
<feature type="coiled-coil region" evidence="1">
    <location>
        <begin position="7"/>
        <end position="34"/>
    </location>
</feature>
<keyword evidence="1" id="KW-0175">Coiled coil</keyword>
<gene>
    <name evidence="2" type="ORF">SNAT2548_LOCUS200</name>
</gene>
<comment type="caution">
    <text evidence="2">The sequence shown here is derived from an EMBL/GenBank/DDBJ whole genome shotgun (WGS) entry which is preliminary data.</text>
</comment>
<organism evidence="2 3">
    <name type="scientific">Symbiodinium natans</name>
    <dbReference type="NCBI Taxonomy" id="878477"/>
    <lineage>
        <taxon>Eukaryota</taxon>
        <taxon>Sar</taxon>
        <taxon>Alveolata</taxon>
        <taxon>Dinophyceae</taxon>
        <taxon>Suessiales</taxon>
        <taxon>Symbiodiniaceae</taxon>
        <taxon>Symbiodinium</taxon>
    </lineage>
</organism>
<protein>
    <submittedName>
        <fullName evidence="2">Uncharacterized protein</fullName>
    </submittedName>
</protein>
<accession>A0A812GD23</accession>
<dbReference type="EMBL" id="CAJNDS010000003">
    <property type="protein sequence ID" value="CAE6913528.1"/>
    <property type="molecule type" value="Genomic_DNA"/>
</dbReference>
<reference evidence="2" key="1">
    <citation type="submission" date="2021-02" db="EMBL/GenBank/DDBJ databases">
        <authorList>
            <person name="Dougan E. K."/>
            <person name="Rhodes N."/>
            <person name="Thang M."/>
            <person name="Chan C."/>
        </authorList>
    </citation>
    <scope>NUCLEOTIDE SEQUENCE</scope>
</reference>
<evidence type="ECO:0000256" key="1">
    <source>
        <dbReference type="SAM" id="Coils"/>
    </source>
</evidence>
<sequence length="299" mass="33541">MDAESQLRRLRKNVEEQSQEIARLTSELGQQTRLVKLLDENLQQTSQQTFALEYRLSNLEHERETSQRSTRMAFESLGARVTELGIEVAELPTAKEMKDTWRQLEQSLVTLEHQLRRELDGRAEALDRELKGLGGRLEEVHAGLRKDSAGIRKDSDSNRQDIAALLRHLWGDELPARAVFVDEKPDQSQVSTQPMEPITEPITEPVTGPAATHCTGSTGPAGQYRQAAAGLPLVPRIRQAEERLTSLDGNRKADYETILGKLELKADRDEMTKLLATKSDVEHTHDRLVSMDGSATFAL</sequence>
<dbReference type="Proteomes" id="UP000604046">
    <property type="component" value="Unassembled WGS sequence"/>
</dbReference>
<keyword evidence="3" id="KW-1185">Reference proteome</keyword>
<dbReference type="AlphaFoldDB" id="A0A812GD23"/>
<dbReference type="OrthoDB" id="438416at2759"/>
<evidence type="ECO:0000313" key="3">
    <source>
        <dbReference type="Proteomes" id="UP000604046"/>
    </source>
</evidence>
<name>A0A812GD23_9DINO</name>